<keyword evidence="10 13" id="KW-0472">Membrane</keyword>
<dbReference type="EMBL" id="BDGG01000005">
    <property type="protein sequence ID" value="GAU98854.1"/>
    <property type="molecule type" value="Genomic_DNA"/>
</dbReference>
<dbReference type="InterPro" id="IPR015338">
    <property type="entry name" value="GT64_dom"/>
</dbReference>
<evidence type="ECO:0000256" key="8">
    <source>
        <dbReference type="ARBA" id="ARBA00022968"/>
    </source>
</evidence>
<feature type="domain" description="Glycosyl transferase 64" evidence="15">
    <location>
        <begin position="470"/>
        <end position="695"/>
    </location>
</feature>
<evidence type="ECO:0000256" key="5">
    <source>
        <dbReference type="ARBA" id="ARBA00022679"/>
    </source>
</evidence>
<comment type="subcellular location">
    <subcellularLocation>
        <location evidence="1">Endoplasmic reticulum membrane</location>
        <topology evidence="1">Single-pass type II membrane protein</topology>
    </subcellularLocation>
</comment>
<comment type="pathway">
    <text evidence="2">Protein modification; protein glycosylation.</text>
</comment>
<dbReference type="STRING" id="947166.A0A1D1VB25"/>
<dbReference type="InterPro" id="IPR004263">
    <property type="entry name" value="Exostosin"/>
</dbReference>
<dbReference type="InterPro" id="IPR029044">
    <property type="entry name" value="Nucleotide-diphossugar_trans"/>
</dbReference>
<keyword evidence="5" id="KW-0808">Transferase</keyword>
<evidence type="ECO:0000256" key="12">
    <source>
        <dbReference type="ARBA" id="ARBA00023180"/>
    </source>
</evidence>
<evidence type="ECO:0000313" key="16">
    <source>
        <dbReference type="EMBL" id="GAU98854.1"/>
    </source>
</evidence>
<evidence type="ECO:0008006" key="18">
    <source>
        <dbReference type="Google" id="ProtNLM"/>
    </source>
</evidence>
<evidence type="ECO:0000256" key="1">
    <source>
        <dbReference type="ARBA" id="ARBA00004648"/>
    </source>
</evidence>
<keyword evidence="17" id="KW-1185">Reference proteome</keyword>
<keyword evidence="6 13" id="KW-0812">Transmembrane</keyword>
<accession>A0A1D1VB25</accession>
<dbReference type="Pfam" id="PF09258">
    <property type="entry name" value="Glyco_transf_64"/>
    <property type="match status" value="1"/>
</dbReference>
<dbReference type="PANTHER" id="PTHR48261:SF3">
    <property type="entry name" value="EXOSTOSIN GLYCOSYLTRANSFERASE 1"/>
    <property type="match status" value="1"/>
</dbReference>
<keyword evidence="4" id="KW-0328">Glycosyltransferase</keyword>
<evidence type="ECO:0000256" key="7">
    <source>
        <dbReference type="ARBA" id="ARBA00022824"/>
    </source>
</evidence>
<keyword evidence="7" id="KW-0256">Endoplasmic reticulum</keyword>
<gene>
    <name evidence="16" type="primary">RvY_09942-1</name>
    <name evidence="16" type="synonym">RvY_09942.1</name>
    <name evidence="16" type="ORF">RvY_09942</name>
</gene>
<dbReference type="GO" id="GO:0015012">
    <property type="term" value="P:heparan sulfate proteoglycan biosynthetic process"/>
    <property type="evidence" value="ECO:0007669"/>
    <property type="project" value="UniProtKB-ARBA"/>
</dbReference>
<dbReference type="Gene3D" id="3.90.550.10">
    <property type="entry name" value="Spore Coat Polysaccharide Biosynthesis Protein SpsA, Chain A"/>
    <property type="match status" value="1"/>
</dbReference>
<comment type="caution">
    <text evidence="16">The sequence shown here is derived from an EMBL/GenBank/DDBJ whole genome shotgun (WGS) entry which is preliminary data.</text>
</comment>
<feature type="domain" description="Exostosin GT47" evidence="14">
    <location>
        <begin position="97"/>
        <end position="383"/>
    </location>
</feature>
<dbReference type="AlphaFoldDB" id="A0A1D1VB25"/>
<evidence type="ECO:0000259" key="14">
    <source>
        <dbReference type="Pfam" id="PF03016"/>
    </source>
</evidence>
<evidence type="ECO:0000256" key="4">
    <source>
        <dbReference type="ARBA" id="ARBA00022676"/>
    </source>
</evidence>
<dbReference type="PANTHER" id="PTHR48261">
    <property type="entry name" value="ACETYLGLUCOSAMINYLTRANSFERASE"/>
    <property type="match status" value="1"/>
</dbReference>
<dbReference type="GO" id="GO:0005789">
    <property type="term" value="C:endoplasmic reticulum membrane"/>
    <property type="evidence" value="ECO:0007669"/>
    <property type="project" value="UniProtKB-SubCell"/>
</dbReference>
<comment type="similarity">
    <text evidence="3">Belongs to the glycosyltransferase 47 family.</text>
</comment>
<keyword evidence="8" id="KW-0735">Signal-anchor</keyword>
<evidence type="ECO:0000313" key="17">
    <source>
        <dbReference type="Proteomes" id="UP000186922"/>
    </source>
</evidence>
<dbReference type="Pfam" id="PF03016">
    <property type="entry name" value="Exostosin_GT47"/>
    <property type="match status" value="1"/>
</dbReference>
<dbReference type="GO" id="GO:0016757">
    <property type="term" value="F:glycosyltransferase activity"/>
    <property type="evidence" value="ECO:0007669"/>
    <property type="project" value="UniProtKB-KW"/>
</dbReference>
<sequence length="716" mass="82163">MAGWNGFSTKRQLRYLFVGAIALLVCGMVYRSTRPVHTTDDPYLDGAVETAEAGSCPVAIDGTMEGFYAFNNEHVRPGDGECTMETCFNASMCKDQQFRVYVYAVIEPISQIYSNVLSALRRSPYFTENPDEACLFVLGLDTMERDSLSNIYVKNVNEKMHLDPVVQQYWNGGRNHFIFNLKAGTFPYYHEKDLGFDIGQAILAKASMSFRNFRQGFDVSLPLFQSSLPPRGENAGYVVIRQSRLARRKYLLSFKGKRYLYGIGSDSRNFLYHINNQDDILILTTCEHGKLSRSIRDERCDDDDQQYVRYDYQMLLNNSTFCLVPRGRRLDSFRFLEALQAGCIPVILSNGIVLPFSEIIDWKKAVLFADERLITHIPTMVRAIESEQIVAMRQQTQILWRQYFSSVERIVLTALEIIRNRFLVHRFPKSFFNTYPSIHLTHIPYLNPKTVPLLFGEPISGLAEEDTFTVHITITSEKNIHTKLLQLLKTLNRTPSVGFIFITTDWKESTGIAVKGWTWLNVPFEVISLGKLTAEKVETQAVMSVRDDCGLTSENLQQGFRSWRTSPDRIVGPHSASHAWDEFNGRWQYLTKNTGDYSLVTTENAFVHVEYHALLEHYLDKVTPKLPAVCSDILLNFIAAMVSKLPPLKISGKRSNKIVVTDDSLSRWAEEHRRQRECLNQLYETFGYMPLVRSSEAEEASYAKEDFLDHRWNYTA</sequence>
<organism evidence="16 17">
    <name type="scientific">Ramazzottius varieornatus</name>
    <name type="common">Water bear</name>
    <name type="synonym">Tardigrade</name>
    <dbReference type="NCBI Taxonomy" id="947166"/>
    <lineage>
        <taxon>Eukaryota</taxon>
        <taxon>Metazoa</taxon>
        <taxon>Ecdysozoa</taxon>
        <taxon>Tardigrada</taxon>
        <taxon>Eutardigrada</taxon>
        <taxon>Parachela</taxon>
        <taxon>Hypsibioidea</taxon>
        <taxon>Ramazzottiidae</taxon>
        <taxon>Ramazzottius</taxon>
    </lineage>
</organism>
<dbReference type="InterPro" id="IPR040911">
    <property type="entry name" value="Exostosin_GT47"/>
</dbReference>
<keyword evidence="9 13" id="KW-1133">Transmembrane helix</keyword>
<evidence type="ECO:0000256" key="13">
    <source>
        <dbReference type="SAM" id="Phobius"/>
    </source>
</evidence>
<evidence type="ECO:0000256" key="6">
    <source>
        <dbReference type="ARBA" id="ARBA00022692"/>
    </source>
</evidence>
<feature type="transmembrane region" description="Helical" evidence="13">
    <location>
        <begin position="12"/>
        <end position="30"/>
    </location>
</feature>
<evidence type="ECO:0000256" key="10">
    <source>
        <dbReference type="ARBA" id="ARBA00023136"/>
    </source>
</evidence>
<keyword evidence="11" id="KW-1015">Disulfide bond</keyword>
<evidence type="ECO:0000259" key="15">
    <source>
        <dbReference type="Pfam" id="PF09258"/>
    </source>
</evidence>
<proteinExistence type="inferred from homology"/>
<evidence type="ECO:0000256" key="9">
    <source>
        <dbReference type="ARBA" id="ARBA00022989"/>
    </source>
</evidence>
<evidence type="ECO:0000256" key="11">
    <source>
        <dbReference type="ARBA" id="ARBA00023157"/>
    </source>
</evidence>
<evidence type="ECO:0000256" key="3">
    <source>
        <dbReference type="ARBA" id="ARBA00010271"/>
    </source>
</evidence>
<evidence type="ECO:0000256" key="2">
    <source>
        <dbReference type="ARBA" id="ARBA00004922"/>
    </source>
</evidence>
<name>A0A1D1VB25_RAMVA</name>
<dbReference type="Proteomes" id="UP000186922">
    <property type="component" value="Unassembled WGS sequence"/>
</dbReference>
<keyword evidence="12" id="KW-0325">Glycoprotein</keyword>
<reference evidence="16 17" key="1">
    <citation type="journal article" date="2016" name="Nat. Commun.">
        <title>Extremotolerant tardigrade genome and improved radiotolerance of human cultured cells by tardigrade-unique protein.</title>
        <authorList>
            <person name="Hashimoto T."/>
            <person name="Horikawa D.D."/>
            <person name="Saito Y."/>
            <person name="Kuwahara H."/>
            <person name="Kozuka-Hata H."/>
            <person name="Shin-I T."/>
            <person name="Minakuchi Y."/>
            <person name="Ohishi K."/>
            <person name="Motoyama A."/>
            <person name="Aizu T."/>
            <person name="Enomoto A."/>
            <person name="Kondo K."/>
            <person name="Tanaka S."/>
            <person name="Hara Y."/>
            <person name="Koshikawa S."/>
            <person name="Sagara H."/>
            <person name="Miura T."/>
            <person name="Yokobori S."/>
            <person name="Miyagawa K."/>
            <person name="Suzuki Y."/>
            <person name="Kubo T."/>
            <person name="Oyama M."/>
            <person name="Kohara Y."/>
            <person name="Fujiyama A."/>
            <person name="Arakawa K."/>
            <person name="Katayama T."/>
            <person name="Toyoda A."/>
            <person name="Kunieda T."/>
        </authorList>
    </citation>
    <scope>NUCLEOTIDE SEQUENCE [LARGE SCALE GENOMIC DNA]</scope>
    <source>
        <strain evidence="16 17">YOKOZUNA-1</strain>
    </source>
</reference>
<protein>
    <recommendedName>
        <fullName evidence="18">Exostosin GT47 domain-containing protein</fullName>
    </recommendedName>
</protein>
<dbReference type="OrthoDB" id="5954868at2759"/>